<keyword evidence="7" id="KW-0067">ATP-binding</keyword>
<accession>A0A1H3U2R7</accession>
<dbReference type="CDD" id="cd00082">
    <property type="entry name" value="HisKA"/>
    <property type="match status" value="1"/>
</dbReference>
<dbReference type="OrthoDB" id="9796100at2"/>
<evidence type="ECO:0000256" key="3">
    <source>
        <dbReference type="ARBA" id="ARBA00022553"/>
    </source>
</evidence>
<keyword evidence="4" id="KW-0808">Transferase</keyword>
<dbReference type="PRINTS" id="PR00344">
    <property type="entry name" value="BCTRLSENSOR"/>
</dbReference>
<dbReference type="SMART" id="SM00065">
    <property type="entry name" value="GAF"/>
    <property type="match status" value="1"/>
</dbReference>
<dbReference type="GO" id="GO:0005524">
    <property type="term" value="F:ATP binding"/>
    <property type="evidence" value="ECO:0007669"/>
    <property type="project" value="UniProtKB-KW"/>
</dbReference>
<dbReference type="SUPFAM" id="SSF47384">
    <property type="entry name" value="Homodimeric domain of signal transducing histidine kinase"/>
    <property type="match status" value="1"/>
</dbReference>
<feature type="coiled-coil region" evidence="9">
    <location>
        <begin position="185"/>
        <end position="212"/>
    </location>
</feature>
<dbReference type="STRING" id="1244108.SAMN05444004_12226"/>
<reference evidence="12" key="1">
    <citation type="submission" date="2016-10" db="EMBL/GenBank/DDBJ databases">
        <authorList>
            <person name="Varghese N."/>
            <person name="Submissions S."/>
        </authorList>
    </citation>
    <scope>NUCLEOTIDE SEQUENCE [LARGE SCALE GENOMIC DNA]</scope>
    <source>
        <strain evidence="12">DSM 100420</strain>
    </source>
</reference>
<organism evidence="11 12">
    <name type="scientific">Jannaschia faecimaris</name>
    <dbReference type="NCBI Taxonomy" id="1244108"/>
    <lineage>
        <taxon>Bacteria</taxon>
        <taxon>Pseudomonadati</taxon>
        <taxon>Pseudomonadota</taxon>
        <taxon>Alphaproteobacteria</taxon>
        <taxon>Rhodobacterales</taxon>
        <taxon>Roseobacteraceae</taxon>
        <taxon>Jannaschia</taxon>
    </lineage>
</organism>
<dbReference type="Gene3D" id="1.10.287.130">
    <property type="match status" value="1"/>
</dbReference>
<evidence type="ECO:0000256" key="4">
    <source>
        <dbReference type="ARBA" id="ARBA00022679"/>
    </source>
</evidence>
<evidence type="ECO:0000313" key="11">
    <source>
        <dbReference type="EMBL" id="SDZ56587.1"/>
    </source>
</evidence>
<dbReference type="PANTHER" id="PTHR43065">
    <property type="entry name" value="SENSOR HISTIDINE KINASE"/>
    <property type="match status" value="1"/>
</dbReference>
<comment type="catalytic activity">
    <reaction evidence="1">
        <text>ATP + protein L-histidine = ADP + protein N-phospho-L-histidine.</text>
        <dbReference type="EC" id="2.7.13.3"/>
    </reaction>
</comment>
<dbReference type="AlphaFoldDB" id="A0A1H3U2R7"/>
<dbReference type="InterPro" id="IPR004358">
    <property type="entry name" value="Sig_transdc_His_kin-like_C"/>
</dbReference>
<proteinExistence type="predicted"/>
<dbReference type="EC" id="2.7.13.3" evidence="2"/>
<evidence type="ECO:0000313" key="12">
    <source>
        <dbReference type="Proteomes" id="UP000198914"/>
    </source>
</evidence>
<dbReference type="SUPFAM" id="SSF55874">
    <property type="entry name" value="ATPase domain of HSP90 chaperone/DNA topoisomerase II/histidine kinase"/>
    <property type="match status" value="1"/>
</dbReference>
<evidence type="ECO:0000256" key="9">
    <source>
        <dbReference type="SAM" id="Coils"/>
    </source>
</evidence>
<dbReference type="PANTHER" id="PTHR43065:SF46">
    <property type="entry name" value="C4-DICARBOXYLATE TRANSPORT SENSOR PROTEIN DCTB"/>
    <property type="match status" value="1"/>
</dbReference>
<name>A0A1H3U2R7_9RHOB</name>
<evidence type="ECO:0000256" key="5">
    <source>
        <dbReference type="ARBA" id="ARBA00022741"/>
    </source>
</evidence>
<dbReference type="InterPro" id="IPR005467">
    <property type="entry name" value="His_kinase_dom"/>
</dbReference>
<sequence length="450" mass="49143">MMQSALRPAAPEEASTLRTLNAFAVDLISIPNVDDLFWYVARNVVGQLKFIDCVIYQANPEQTMLTQVAALGEKNPYGRTILNPLQIPFGHGITGQVAQTREAVVIEDLLRDKNYIADTQPARSEICVPLIFDDRIVGVIDSEHPEPGAFGAAELEVLITVAAMTSAKLELLAESERSHRRYTDLVQSHAQLTQETNNRKSLEAELANARKLEAIGRLTGGFAHSFNNLLTVISGNLDLAEEEQSEAVLKELFGDAKDAASRGAKLIKDMLAFSQRMHLVPERLSLNDLVARTRDRNGHRLSNEINLELAQDLWDVSVDPIAAEVALGNLILNARDAMPSGGIIRITTDNVTYGIGDTKAPSQEIAPGRYVRLRVIDEGTGIASHVLPRIYDPFYTTKPIGEGTGLGLSMVMGFMQQSKGTVVAQTENPHGTTFELYFPATVDETGLVGN</sequence>
<evidence type="ECO:0000256" key="7">
    <source>
        <dbReference type="ARBA" id="ARBA00022840"/>
    </source>
</evidence>
<dbReference type="SMART" id="SM00388">
    <property type="entry name" value="HisKA"/>
    <property type="match status" value="1"/>
</dbReference>
<dbReference type="InterPro" id="IPR003018">
    <property type="entry name" value="GAF"/>
</dbReference>
<evidence type="ECO:0000256" key="1">
    <source>
        <dbReference type="ARBA" id="ARBA00000085"/>
    </source>
</evidence>
<dbReference type="GO" id="GO:0000155">
    <property type="term" value="F:phosphorelay sensor kinase activity"/>
    <property type="evidence" value="ECO:0007669"/>
    <property type="project" value="InterPro"/>
</dbReference>
<gene>
    <name evidence="11" type="ORF">SAMN05444004_12226</name>
</gene>
<dbReference type="Proteomes" id="UP000198914">
    <property type="component" value="Unassembled WGS sequence"/>
</dbReference>
<evidence type="ECO:0000256" key="6">
    <source>
        <dbReference type="ARBA" id="ARBA00022777"/>
    </source>
</evidence>
<dbReference type="PROSITE" id="PS50109">
    <property type="entry name" value="HIS_KIN"/>
    <property type="match status" value="1"/>
</dbReference>
<dbReference type="InterPro" id="IPR036890">
    <property type="entry name" value="HATPase_C_sf"/>
</dbReference>
<keyword evidence="6 11" id="KW-0418">Kinase</keyword>
<dbReference type="InterPro" id="IPR036097">
    <property type="entry name" value="HisK_dim/P_sf"/>
</dbReference>
<keyword evidence="3" id="KW-0597">Phosphoprotein</keyword>
<protein>
    <recommendedName>
        <fullName evidence="2">histidine kinase</fullName>
        <ecNumber evidence="2">2.7.13.3</ecNumber>
    </recommendedName>
</protein>
<evidence type="ECO:0000259" key="10">
    <source>
        <dbReference type="PROSITE" id="PS50109"/>
    </source>
</evidence>
<keyword evidence="9" id="KW-0175">Coiled coil</keyword>
<dbReference type="SMART" id="SM00387">
    <property type="entry name" value="HATPase_c"/>
    <property type="match status" value="1"/>
</dbReference>
<dbReference type="Pfam" id="PF02518">
    <property type="entry name" value="HATPase_c"/>
    <property type="match status" value="1"/>
</dbReference>
<keyword evidence="5" id="KW-0547">Nucleotide-binding</keyword>
<feature type="domain" description="Histidine kinase" evidence="10">
    <location>
        <begin position="221"/>
        <end position="442"/>
    </location>
</feature>
<evidence type="ECO:0000256" key="8">
    <source>
        <dbReference type="ARBA" id="ARBA00023012"/>
    </source>
</evidence>
<dbReference type="Pfam" id="PF13185">
    <property type="entry name" value="GAF_2"/>
    <property type="match status" value="1"/>
</dbReference>
<dbReference type="RefSeq" id="WP_092647711.1">
    <property type="nucleotide sequence ID" value="NZ_FNPX01000022.1"/>
</dbReference>
<dbReference type="Pfam" id="PF00512">
    <property type="entry name" value="HisKA"/>
    <property type="match status" value="1"/>
</dbReference>
<dbReference type="InterPro" id="IPR003594">
    <property type="entry name" value="HATPase_dom"/>
</dbReference>
<keyword evidence="12" id="KW-1185">Reference proteome</keyword>
<dbReference type="Gene3D" id="3.30.450.40">
    <property type="match status" value="1"/>
</dbReference>
<keyword evidence="8" id="KW-0902">Two-component regulatory system</keyword>
<dbReference type="SUPFAM" id="SSF55781">
    <property type="entry name" value="GAF domain-like"/>
    <property type="match status" value="1"/>
</dbReference>
<dbReference type="EMBL" id="FNPX01000022">
    <property type="protein sequence ID" value="SDZ56587.1"/>
    <property type="molecule type" value="Genomic_DNA"/>
</dbReference>
<dbReference type="InterPro" id="IPR003661">
    <property type="entry name" value="HisK_dim/P_dom"/>
</dbReference>
<evidence type="ECO:0000256" key="2">
    <source>
        <dbReference type="ARBA" id="ARBA00012438"/>
    </source>
</evidence>
<dbReference type="InterPro" id="IPR029016">
    <property type="entry name" value="GAF-like_dom_sf"/>
</dbReference>
<dbReference type="Gene3D" id="3.30.565.10">
    <property type="entry name" value="Histidine kinase-like ATPase, C-terminal domain"/>
    <property type="match status" value="1"/>
</dbReference>